<comment type="caution">
    <text evidence="1">The sequence shown here is derived from an EMBL/GenBank/DDBJ whole genome shotgun (WGS) entry which is preliminary data.</text>
</comment>
<organism evidence="1 2">
    <name type="scientific">Paenibacillus sediminis</name>
    <dbReference type="NCBI Taxonomy" id="664909"/>
    <lineage>
        <taxon>Bacteria</taxon>
        <taxon>Bacillati</taxon>
        <taxon>Bacillota</taxon>
        <taxon>Bacilli</taxon>
        <taxon>Bacillales</taxon>
        <taxon>Paenibacillaceae</taxon>
        <taxon>Paenibacillus</taxon>
    </lineage>
</organism>
<evidence type="ECO:0000313" key="1">
    <source>
        <dbReference type="EMBL" id="MBP1937250.1"/>
    </source>
</evidence>
<evidence type="ECO:0000313" key="2">
    <source>
        <dbReference type="Proteomes" id="UP001519273"/>
    </source>
</evidence>
<proteinExistence type="predicted"/>
<dbReference type="EMBL" id="JAGGKP010000004">
    <property type="protein sequence ID" value="MBP1937250.1"/>
    <property type="molecule type" value="Genomic_DNA"/>
</dbReference>
<sequence length="29" mass="3110">MANEIQTAIEKIASIGNEQAASSKEISEF</sequence>
<gene>
    <name evidence="1" type="ORF">J2Z20_002143</name>
</gene>
<accession>A0ABS4H3Z1</accession>
<reference evidence="1 2" key="1">
    <citation type="submission" date="2021-03" db="EMBL/GenBank/DDBJ databases">
        <title>Genomic Encyclopedia of Type Strains, Phase IV (KMG-IV): sequencing the most valuable type-strain genomes for metagenomic binning, comparative biology and taxonomic classification.</title>
        <authorList>
            <person name="Goeker M."/>
        </authorList>
    </citation>
    <scope>NUCLEOTIDE SEQUENCE [LARGE SCALE GENOMIC DNA]</scope>
    <source>
        <strain evidence="1 2">DSM 23491</strain>
    </source>
</reference>
<protein>
    <submittedName>
        <fullName evidence="1">Uncharacterized protein</fullName>
    </submittedName>
</protein>
<name>A0ABS4H3Z1_9BACL</name>
<keyword evidence="2" id="KW-1185">Reference proteome</keyword>
<dbReference type="Proteomes" id="UP001519273">
    <property type="component" value="Unassembled WGS sequence"/>
</dbReference>